<dbReference type="PhylomeDB" id="A0A0G4HE36"/>
<feature type="region of interest" description="Disordered" evidence="1">
    <location>
        <begin position="321"/>
        <end position="378"/>
    </location>
</feature>
<reference evidence="2" key="1">
    <citation type="submission" date="2014-11" db="EMBL/GenBank/DDBJ databases">
        <authorList>
            <person name="Otto D Thomas"/>
            <person name="Naeem Raeece"/>
        </authorList>
    </citation>
    <scope>NUCLEOTIDE SEQUENCE</scope>
</reference>
<feature type="compositionally biased region" description="Basic and acidic residues" evidence="1">
    <location>
        <begin position="369"/>
        <end position="378"/>
    </location>
</feature>
<organism evidence="2">
    <name type="scientific">Chromera velia CCMP2878</name>
    <dbReference type="NCBI Taxonomy" id="1169474"/>
    <lineage>
        <taxon>Eukaryota</taxon>
        <taxon>Sar</taxon>
        <taxon>Alveolata</taxon>
        <taxon>Colpodellida</taxon>
        <taxon>Chromeraceae</taxon>
        <taxon>Chromera</taxon>
    </lineage>
</organism>
<feature type="compositionally biased region" description="Pro residues" evidence="1">
    <location>
        <begin position="83"/>
        <end position="92"/>
    </location>
</feature>
<dbReference type="VEuPathDB" id="CryptoDB:Cvel_960"/>
<accession>A0A0G4HE36</accession>
<gene>
    <name evidence="2" type="ORF">Cvel_960</name>
</gene>
<sequence>MSAAAEASTRTWPPGAPGSSVQMPPPHSAYLAAGGGPVSSVQLLPSPSAYLGAGGGPLSPVTAHPGILLQLQPQSLVGFGPPLGRPLPPPFGKRPLPERSMRAVKQSASKTEDPIQKQERPQRSFLSPGLPTGEWVSPSFPTENTTFEDTALVVWNFDITMWDFDRICNWITSVEVLLRDRFGLKAHFFAAMKQRCIFRRHFHALTGGEERGNSRALADLWGGRPSKLVVLPQTEDKSGATSFLYETALSALLAPPDRRYKALLFPTQQNVFAKNPELQTKAKEAGVTTILMTWTSRSLDMEKFCTDHIFVVDKMTGLPVSKAEENQPRNPSSLLRSASAVFPDDAADAKVKKGPRLDGGDSGEAVESEGSRVKREED</sequence>
<feature type="compositionally biased region" description="Basic and acidic residues" evidence="1">
    <location>
        <begin position="347"/>
        <end position="359"/>
    </location>
</feature>
<name>A0A0G4HE36_9ALVE</name>
<evidence type="ECO:0000256" key="1">
    <source>
        <dbReference type="SAM" id="MobiDB-lite"/>
    </source>
</evidence>
<evidence type="ECO:0000313" key="2">
    <source>
        <dbReference type="EMBL" id="CEM42279.1"/>
    </source>
</evidence>
<feature type="region of interest" description="Disordered" evidence="1">
    <location>
        <begin position="79"/>
        <end position="128"/>
    </location>
</feature>
<feature type="region of interest" description="Disordered" evidence="1">
    <location>
        <begin position="1"/>
        <end position="28"/>
    </location>
</feature>
<dbReference type="EMBL" id="CDMZ01002419">
    <property type="protein sequence ID" value="CEM42279.1"/>
    <property type="molecule type" value="Genomic_DNA"/>
</dbReference>
<feature type="compositionally biased region" description="Basic and acidic residues" evidence="1">
    <location>
        <begin position="110"/>
        <end position="122"/>
    </location>
</feature>
<proteinExistence type="predicted"/>
<protein>
    <submittedName>
        <fullName evidence="2">Uncharacterized protein</fullName>
    </submittedName>
</protein>
<dbReference type="AlphaFoldDB" id="A0A0G4HE36"/>